<gene>
    <name evidence="7" type="ORF">SMD27_14735</name>
</gene>
<evidence type="ECO:0000256" key="4">
    <source>
        <dbReference type="ARBA" id="ARBA00023136"/>
    </source>
</evidence>
<keyword evidence="4" id="KW-0472">Membrane</keyword>
<name>A0ABU5EDG8_9PROT</name>
<evidence type="ECO:0000256" key="2">
    <source>
        <dbReference type="ARBA" id="ARBA00022475"/>
    </source>
</evidence>
<proteinExistence type="inferred from homology"/>
<evidence type="ECO:0000256" key="5">
    <source>
        <dbReference type="ARBA" id="ARBA00023139"/>
    </source>
</evidence>
<organism evidence="7 8">
    <name type="scientific">Dongia soli</name>
    <dbReference type="NCBI Taxonomy" id="600628"/>
    <lineage>
        <taxon>Bacteria</taxon>
        <taxon>Pseudomonadati</taxon>
        <taxon>Pseudomonadota</taxon>
        <taxon>Alphaproteobacteria</taxon>
        <taxon>Rhodospirillales</taxon>
        <taxon>Dongiaceae</taxon>
        <taxon>Dongia</taxon>
    </lineage>
</organism>
<dbReference type="RefSeq" id="WP_320509189.1">
    <property type="nucleotide sequence ID" value="NZ_JAXCLW010000003.1"/>
</dbReference>
<reference evidence="7 8" key="1">
    <citation type="journal article" date="2016" name="Antonie Van Leeuwenhoek">
        <title>Dongia soli sp. nov., isolated from soil from Dokdo, Korea.</title>
        <authorList>
            <person name="Kim D.U."/>
            <person name="Lee H."/>
            <person name="Kim H."/>
            <person name="Kim S.G."/>
            <person name="Ka J.O."/>
        </authorList>
    </citation>
    <scope>NUCLEOTIDE SEQUENCE [LARGE SCALE GENOMIC DNA]</scope>
    <source>
        <strain evidence="7 8">D78</strain>
    </source>
</reference>
<evidence type="ECO:0000313" key="7">
    <source>
        <dbReference type="EMBL" id="MDY0884100.1"/>
    </source>
</evidence>
<evidence type="ECO:0000256" key="6">
    <source>
        <dbReference type="ARBA" id="ARBA00023288"/>
    </source>
</evidence>
<accession>A0ABU5EDG8</accession>
<comment type="similarity">
    <text evidence="1">Belongs to the EcnA/EcnB lipoprotein family.</text>
</comment>
<comment type="caution">
    <text evidence="7">The sequence shown here is derived from an EMBL/GenBank/DDBJ whole genome shotgun (WGS) entry which is preliminary data.</text>
</comment>
<keyword evidence="3" id="KW-0732">Signal</keyword>
<protein>
    <submittedName>
        <fullName evidence="7">Entericidin A/B family lipoprotein</fullName>
    </submittedName>
</protein>
<dbReference type="Pfam" id="PF08085">
    <property type="entry name" value="Entericidin"/>
    <property type="match status" value="1"/>
</dbReference>
<sequence>MLLTACHTTAGAGKDISAAGHAITKSADQHSY</sequence>
<keyword evidence="5" id="KW-0564">Palmitate</keyword>
<evidence type="ECO:0000256" key="1">
    <source>
        <dbReference type="ARBA" id="ARBA00010296"/>
    </source>
</evidence>
<dbReference type="Proteomes" id="UP001279642">
    <property type="component" value="Unassembled WGS sequence"/>
</dbReference>
<dbReference type="InterPro" id="IPR012556">
    <property type="entry name" value="Entericidin"/>
</dbReference>
<evidence type="ECO:0000313" key="8">
    <source>
        <dbReference type="Proteomes" id="UP001279642"/>
    </source>
</evidence>
<keyword evidence="2" id="KW-1003">Cell membrane</keyword>
<keyword evidence="8" id="KW-1185">Reference proteome</keyword>
<keyword evidence="6 7" id="KW-0449">Lipoprotein</keyword>
<dbReference type="EMBL" id="JAXCLW010000003">
    <property type="protein sequence ID" value="MDY0884100.1"/>
    <property type="molecule type" value="Genomic_DNA"/>
</dbReference>
<evidence type="ECO:0000256" key="3">
    <source>
        <dbReference type="ARBA" id="ARBA00022729"/>
    </source>
</evidence>